<dbReference type="PANTHER" id="PTHR13847:SF281">
    <property type="entry name" value="FAD DEPENDENT OXIDOREDUCTASE DOMAIN-CONTAINING PROTEIN"/>
    <property type="match status" value="1"/>
</dbReference>
<protein>
    <submittedName>
        <fullName evidence="3">Glycine/D-amino acid oxidase-like deaminating enzyme</fullName>
    </submittedName>
</protein>
<sequence length="433" mass="47566">MNAPAFDADLKLHPYWWETTPRPVLPSDSLPARVDVLVIGSGYTGLGAALVTQRAGRSTVVIDAEDAGFGCSTRNGGQISTSIKPGYAALAKRHGPDRAFQVLREGHNSLAWAAELVAREKIDCDFRVVGRFHAAHNPAQYDALVAKSREPQMKGLEVPMRLVPRAEQRSELGTDAYFGGAVFTKHASVDPGRLHQGVLDRVLAAGAAVVPHTQATGIERDGTGFRVTTSRGVVAARDVVVATNGYTKGLTPWLQRRVIPIGSYVIATEELPAETIRRIFPTGRIASDSRKVVYYYRPSPDGRRVVFGGRVSHSETDPRVSGPLLRNEMVRLFPELETARISHSWCGFVAYTFDEVMHCGRHDGIHYAMGYCGSGVGMANYLGMRMGQQVLGLAEGKTAFDDLPFPTRPFYTGNPWFLAPSIRWYQWRDSRPV</sequence>
<evidence type="ECO:0000313" key="3">
    <source>
        <dbReference type="EMBL" id="ROQ02048.1"/>
    </source>
</evidence>
<organism evidence="3 4">
    <name type="scientific">Stella humosa</name>
    <dbReference type="NCBI Taxonomy" id="94"/>
    <lineage>
        <taxon>Bacteria</taxon>
        <taxon>Pseudomonadati</taxon>
        <taxon>Pseudomonadota</taxon>
        <taxon>Alphaproteobacteria</taxon>
        <taxon>Rhodospirillales</taxon>
        <taxon>Stellaceae</taxon>
        <taxon>Stella</taxon>
    </lineage>
</organism>
<dbReference type="AlphaFoldDB" id="A0A3N1MER4"/>
<comment type="caution">
    <text evidence="3">The sequence shown here is derived from an EMBL/GenBank/DDBJ whole genome shotgun (WGS) entry which is preliminary data.</text>
</comment>
<feature type="domain" description="FAD dependent oxidoreductase" evidence="2">
    <location>
        <begin position="35"/>
        <end position="386"/>
    </location>
</feature>
<dbReference type="Gene3D" id="3.50.50.60">
    <property type="entry name" value="FAD/NAD(P)-binding domain"/>
    <property type="match status" value="1"/>
</dbReference>
<name>A0A3N1MER4_9PROT</name>
<dbReference type="InterPro" id="IPR006076">
    <property type="entry name" value="FAD-dep_OxRdtase"/>
</dbReference>
<evidence type="ECO:0000313" key="4">
    <source>
        <dbReference type="Proteomes" id="UP000278222"/>
    </source>
</evidence>
<evidence type="ECO:0000259" key="2">
    <source>
        <dbReference type="Pfam" id="PF01266"/>
    </source>
</evidence>
<dbReference type="GO" id="GO:0016491">
    <property type="term" value="F:oxidoreductase activity"/>
    <property type="evidence" value="ECO:0007669"/>
    <property type="project" value="UniProtKB-KW"/>
</dbReference>
<accession>A0A3N1MER4</accession>
<dbReference type="OrthoDB" id="9815989at2"/>
<dbReference type="SUPFAM" id="SSF51905">
    <property type="entry name" value="FAD/NAD(P)-binding domain"/>
    <property type="match status" value="1"/>
</dbReference>
<reference evidence="3 4" key="1">
    <citation type="submission" date="2018-11" db="EMBL/GenBank/DDBJ databases">
        <title>Genomic Encyclopedia of Type Strains, Phase IV (KMG-IV): sequencing the most valuable type-strain genomes for metagenomic binning, comparative biology and taxonomic classification.</title>
        <authorList>
            <person name="Goeker M."/>
        </authorList>
    </citation>
    <scope>NUCLEOTIDE SEQUENCE [LARGE SCALE GENOMIC DNA]</scope>
    <source>
        <strain evidence="3 4">DSM 5900</strain>
    </source>
</reference>
<dbReference type="RefSeq" id="WP_123688747.1">
    <property type="nucleotide sequence ID" value="NZ_AP019700.1"/>
</dbReference>
<dbReference type="PANTHER" id="PTHR13847">
    <property type="entry name" value="SARCOSINE DEHYDROGENASE-RELATED"/>
    <property type="match status" value="1"/>
</dbReference>
<keyword evidence="4" id="KW-1185">Reference proteome</keyword>
<dbReference type="InterPro" id="IPR036188">
    <property type="entry name" value="FAD/NAD-bd_sf"/>
</dbReference>
<dbReference type="GO" id="GO:0005737">
    <property type="term" value="C:cytoplasm"/>
    <property type="evidence" value="ECO:0007669"/>
    <property type="project" value="TreeGrafter"/>
</dbReference>
<keyword evidence="1" id="KW-0560">Oxidoreductase</keyword>
<proteinExistence type="predicted"/>
<evidence type="ECO:0000256" key="1">
    <source>
        <dbReference type="ARBA" id="ARBA00023002"/>
    </source>
</evidence>
<dbReference type="Proteomes" id="UP000278222">
    <property type="component" value="Unassembled WGS sequence"/>
</dbReference>
<dbReference type="Gene3D" id="3.30.9.10">
    <property type="entry name" value="D-Amino Acid Oxidase, subunit A, domain 2"/>
    <property type="match status" value="1"/>
</dbReference>
<gene>
    <name evidence="3" type="ORF">EDC65_1236</name>
</gene>
<dbReference type="Pfam" id="PF01266">
    <property type="entry name" value="DAO"/>
    <property type="match status" value="1"/>
</dbReference>
<dbReference type="EMBL" id="RJKX01000011">
    <property type="protein sequence ID" value="ROQ02048.1"/>
    <property type="molecule type" value="Genomic_DNA"/>
</dbReference>